<dbReference type="RefSeq" id="WP_066664961.1">
    <property type="nucleotide sequence ID" value="NZ_CP011402.1"/>
</dbReference>
<dbReference type="AlphaFoldDB" id="A0A172S0M0"/>
<dbReference type="PANTHER" id="PTHR48228:SF2">
    <property type="entry name" value="E-CINNAMOYL-COA:R-PHENYLLACTATE COA TRANSFERASE LARGE SUBUNIT"/>
    <property type="match status" value="1"/>
</dbReference>
<dbReference type="OrthoDB" id="9797653at2"/>
<dbReference type="EMBL" id="FOEC01000016">
    <property type="protein sequence ID" value="SEO98995.1"/>
    <property type="molecule type" value="Genomic_DNA"/>
</dbReference>
<organism evidence="1 2">
    <name type="scientific">Denitrobacterium detoxificans</name>
    <dbReference type="NCBI Taxonomy" id="79604"/>
    <lineage>
        <taxon>Bacteria</taxon>
        <taxon>Bacillati</taxon>
        <taxon>Actinomycetota</taxon>
        <taxon>Coriobacteriia</taxon>
        <taxon>Eggerthellales</taxon>
        <taxon>Eggerthellaceae</taxon>
        <taxon>Denitrobacterium</taxon>
    </lineage>
</organism>
<dbReference type="Gene3D" id="3.40.50.10540">
    <property type="entry name" value="Crotonobetainyl-coa:carnitine coa-transferase, domain 1"/>
    <property type="match status" value="1"/>
</dbReference>
<keyword evidence="2" id="KW-1185">Reference proteome</keyword>
<dbReference type="GO" id="GO:0016740">
    <property type="term" value="F:transferase activity"/>
    <property type="evidence" value="ECO:0007669"/>
    <property type="project" value="UniProtKB-KW"/>
</dbReference>
<dbReference type="InterPro" id="IPR050509">
    <property type="entry name" value="CoA-transferase_III"/>
</dbReference>
<evidence type="ECO:0000313" key="2">
    <source>
        <dbReference type="Proteomes" id="UP000182975"/>
    </source>
</evidence>
<dbReference type="STRING" id="79604.AAY81_04645"/>
<dbReference type="Proteomes" id="UP000182975">
    <property type="component" value="Unassembled WGS sequence"/>
</dbReference>
<sequence>MSLPLEGVKVVDLTTFLATPTTGRVLGEWGADVIKVEAAKGDATRTNQAPVYGIPDYTDEENLSFDVANMHKRFISLNLKSETGAEVMHKLLSEADIFITNTRTKSLAKMGFDWETLHAKYPRLIMGHGLGYGKKGPEKDAAGFDVTCYMGRGGVFGTTVDADSFPMIPTNGYGDFQCSMFLCSGLLAAYIAREKTGVGDYVTCALEHGAIYALSVGMISAQYGNKYPKSRLEVNNPLNNVFKSGDDKWVVLCLPEYDRDWPRVLKLIGREDLLEDADLASIDAVNNKGLSPKVVKVLDEGFAKFTRDELLAMFKENDMPCEPAQTPEDVYKDQNAIINEYIKPVHYPKGDRWCPTAPVQFELNETAELKPTGMLGSSTEDVMRDLGYTDEQIAAAEADGSVCGARSLDELLGR</sequence>
<keyword evidence="1" id="KW-0808">Transferase</keyword>
<dbReference type="SUPFAM" id="SSF89796">
    <property type="entry name" value="CoA-transferase family III (CaiB/BaiF)"/>
    <property type="match status" value="1"/>
</dbReference>
<dbReference type="InterPro" id="IPR003673">
    <property type="entry name" value="CoA-Trfase_fam_III"/>
</dbReference>
<name>A0A172S0M0_9ACTN</name>
<evidence type="ECO:0000313" key="1">
    <source>
        <dbReference type="EMBL" id="SEO98995.1"/>
    </source>
</evidence>
<dbReference type="Pfam" id="PF02515">
    <property type="entry name" value="CoA_transf_3"/>
    <property type="match status" value="1"/>
</dbReference>
<dbReference type="KEGG" id="ddt:AAY81_04645"/>
<dbReference type="PANTHER" id="PTHR48228">
    <property type="entry name" value="SUCCINYL-COA--D-CITRAMALATE COA-TRANSFERASE"/>
    <property type="match status" value="1"/>
</dbReference>
<dbReference type="Gene3D" id="3.30.1540.10">
    <property type="entry name" value="formyl-coa transferase, domain 3"/>
    <property type="match status" value="1"/>
</dbReference>
<accession>A0A172S0M0</accession>
<protein>
    <submittedName>
        <fullName evidence="1">Crotonobetainyl-CoA:carnitine CoA-transferase CaiB</fullName>
    </submittedName>
</protein>
<gene>
    <name evidence="1" type="ORF">SAMN02910314_01834</name>
</gene>
<dbReference type="InterPro" id="IPR044855">
    <property type="entry name" value="CoA-Trfase_III_dom3_sf"/>
</dbReference>
<proteinExistence type="predicted"/>
<dbReference type="PATRIC" id="fig|79604.3.peg.946"/>
<dbReference type="InterPro" id="IPR023606">
    <property type="entry name" value="CoA-Trfase_III_dom_1_sf"/>
</dbReference>
<reference evidence="2" key="1">
    <citation type="submission" date="2016-10" db="EMBL/GenBank/DDBJ databases">
        <authorList>
            <person name="Varghese N."/>
        </authorList>
    </citation>
    <scope>NUCLEOTIDE SEQUENCE [LARGE SCALE GENOMIC DNA]</scope>
    <source>
        <strain evidence="2">DSM 21843</strain>
    </source>
</reference>